<evidence type="ECO:0000313" key="2">
    <source>
        <dbReference type="EMBL" id="RJY11902.1"/>
    </source>
</evidence>
<dbReference type="RefSeq" id="WP_121854036.1">
    <property type="nucleotide sequence ID" value="NZ_CP037952.1"/>
</dbReference>
<dbReference type="AlphaFoldDB" id="A0A3A6TFG6"/>
<dbReference type="OrthoDB" id="5502479at2"/>
<keyword evidence="3" id="KW-1185">Reference proteome</keyword>
<dbReference type="InterPro" id="IPR021382">
    <property type="entry name" value="DUF3014"/>
</dbReference>
<protein>
    <submittedName>
        <fullName evidence="2">DUF3014 domain-containing protein</fullName>
    </submittedName>
</protein>
<reference evidence="2 3" key="1">
    <citation type="submission" date="2018-09" db="EMBL/GenBank/DDBJ databases">
        <title>Phylogeny of the Shewanellaceae, and recommendation for two new genera, Pseudoshewanella and Parashewanella.</title>
        <authorList>
            <person name="Wang G."/>
        </authorList>
    </citation>
    <scope>NUCLEOTIDE SEQUENCE [LARGE SCALE GENOMIC DNA]</scope>
    <source>
        <strain evidence="2 3">KCTC 22492</strain>
    </source>
</reference>
<feature type="transmembrane region" description="Helical" evidence="1">
    <location>
        <begin position="20"/>
        <end position="40"/>
    </location>
</feature>
<name>A0A3A6TFG6_9GAMM</name>
<organism evidence="2 3">
    <name type="scientific">Parashewanella spongiae</name>
    <dbReference type="NCBI Taxonomy" id="342950"/>
    <lineage>
        <taxon>Bacteria</taxon>
        <taxon>Pseudomonadati</taxon>
        <taxon>Pseudomonadota</taxon>
        <taxon>Gammaproteobacteria</taxon>
        <taxon>Alteromonadales</taxon>
        <taxon>Shewanellaceae</taxon>
        <taxon>Parashewanella</taxon>
    </lineage>
</organism>
<evidence type="ECO:0000256" key="1">
    <source>
        <dbReference type="SAM" id="Phobius"/>
    </source>
</evidence>
<proteinExistence type="predicted"/>
<dbReference type="EMBL" id="QYYH01000079">
    <property type="protein sequence ID" value="RJY11902.1"/>
    <property type="molecule type" value="Genomic_DNA"/>
</dbReference>
<dbReference type="Proteomes" id="UP000273022">
    <property type="component" value="Unassembled WGS sequence"/>
</dbReference>
<comment type="caution">
    <text evidence="2">The sequence shown here is derived from an EMBL/GenBank/DDBJ whole genome shotgun (WGS) entry which is preliminary data.</text>
</comment>
<keyword evidence="1" id="KW-0472">Membrane</keyword>
<keyword evidence="1" id="KW-1133">Transmembrane helix</keyword>
<gene>
    <name evidence="2" type="ORF">D5R81_12830</name>
</gene>
<sequence>MQADQQDKSTLRATESGNNVMLIIVVIMLAVVATGGYYYLNQTSEPILEPVVEPVVVPEVLPEQPLPTENIPEPQPEPIIEPISEPEVIEQSKAAVVEPKSEPLPSLEQSDGFLVKKTKDAFKRISIDNILKKDNVARQFVVFVDHIARGDVARKASPLVAPEQQFDVLEVSEKTYLNPDSYHRYDIYAGLLEQMSATAIIDTYTKLMPLLEDAFAELGYEDVSFNQRVRKAIREVMNAPVIEQPIELTSVSVNYKFKDDKLEALPNAQKLMIRMGPDNTRKIKLALKKVYNQLPK</sequence>
<accession>A0A3A6TFG6</accession>
<evidence type="ECO:0000313" key="3">
    <source>
        <dbReference type="Proteomes" id="UP000273022"/>
    </source>
</evidence>
<dbReference type="Pfam" id="PF11219">
    <property type="entry name" value="DUF3014"/>
    <property type="match status" value="1"/>
</dbReference>
<keyword evidence="1" id="KW-0812">Transmembrane</keyword>